<evidence type="ECO:0000313" key="7">
    <source>
        <dbReference type="EMBL" id="TBU97830.1"/>
    </source>
</evidence>
<dbReference type="PROSITE" id="PS51257">
    <property type="entry name" value="PROKAR_LIPOPROTEIN"/>
    <property type="match status" value="1"/>
</dbReference>
<dbReference type="PANTHER" id="PTHR30136:SF39">
    <property type="entry name" value="TRANSCRIPTIONAL REGULATORY PROTEIN"/>
    <property type="match status" value="1"/>
</dbReference>
<evidence type="ECO:0000313" key="8">
    <source>
        <dbReference type="Proteomes" id="UP000292639"/>
    </source>
</evidence>
<dbReference type="PROSITE" id="PS51078">
    <property type="entry name" value="ICLR_ED"/>
    <property type="match status" value="1"/>
</dbReference>
<dbReference type="InterPro" id="IPR036388">
    <property type="entry name" value="WH-like_DNA-bd_sf"/>
</dbReference>
<gene>
    <name evidence="7" type="ORF">DNJ96_08245</name>
</gene>
<keyword evidence="1" id="KW-0805">Transcription regulation</keyword>
<protein>
    <submittedName>
        <fullName evidence="7">IclR family transcriptional regulator</fullName>
    </submittedName>
</protein>
<dbReference type="SUPFAM" id="SSF55781">
    <property type="entry name" value="GAF domain-like"/>
    <property type="match status" value="1"/>
</dbReference>
<dbReference type="Pfam" id="PF09339">
    <property type="entry name" value="HTH_IclR"/>
    <property type="match status" value="1"/>
</dbReference>
<dbReference type="InterPro" id="IPR029016">
    <property type="entry name" value="GAF-like_dom_sf"/>
</dbReference>
<evidence type="ECO:0000259" key="5">
    <source>
        <dbReference type="PROSITE" id="PS51077"/>
    </source>
</evidence>
<dbReference type="GO" id="GO:0003677">
    <property type="term" value="F:DNA binding"/>
    <property type="evidence" value="ECO:0007669"/>
    <property type="project" value="UniProtKB-KW"/>
</dbReference>
<dbReference type="Proteomes" id="UP000292639">
    <property type="component" value="Unassembled WGS sequence"/>
</dbReference>
<dbReference type="GO" id="GO:0003700">
    <property type="term" value="F:DNA-binding transcription factor activity"/>
    <property type="evidence" value="ECO:0007669"/>
    <property type="project" value="TreeGrafter"/>
</dbReference>
<dbReference type="Gene3D" id="1.10.10.10">
    <property type="entry name" value="Winged helix-like DNA-binding domain superfamily/Winged helix DNA-binding domain"/>
    <property type="match status" value="1"/>
</dbReference>
<dbReference type="GO" id="GO:0045892">
    <property type="term" value="P:negative regulation of DNA-templated transcription"/>
    <property type="evidence" value="ECO:0007669"/>
    <property type="project" value="TreeGrafter"/>
</dbReference>
<evidence type="ECO:0000259" key="6">
    <source>
        <dbReference type="PROSITE" id="PS51078"/>
    </source>
</evidence>
<feature type="domain" description="IclR-ED" evidence="6">
    <location>
        <begin position="105"/>
        <end position="289"/>
    </location>
</feature>
<organism evidence="7 8">
    <name type="scientific">Stutzerimonas kirkiae</name>
    <dbReference type="NCBI Taxonomy" id="2211392"/>
    <lineage>
        <taxon>Bacteria</taxon>
        <taxon>Pseudomonadati</taxon>
        <taxon>Pseudomonadota</taxon>
        <taxon>Gammaproteobacteria</taxon>
        <taxon>Pseudomonadales</taxon>
        <taxon>Pseudomonadaceae</taxon>
        <taxon>Stutzerimonas</taxon>
    </lineage>
</organism>
<name>A0A4Q9RCQ2_9GAMM</name>
<feature type="region of interest" description="Disordered" evidence="4">
    <location>
        <begin position="273"/>
        <end position="307"/>
    </location>
</feature>
<sequence>MRMCRDCRGAVGVQLASACPVDLYQHVRMAMTDHPHVPSGTQALERAFLLLRLIAAAGVQGADMATLCEGCDCSRPTLYRLLQALRRQGFVRPAERRGRYVLGYELFALGAQAGNASALREWARPVLLRLAQRFGDSFFLLVRDGYDVLCLDLLAGEQPVQSYSRSVGGRIPMGVGQASQVLLAHMPRAERKDILRHNAAVLRLEYGLDIELLAASLDSVRRLGFASGLADRRLPGYTGLAVPILDAAGAPLGALSCALARPRMTEARRRALAQAMREAAASCKPQASSKSGKEESRQRSGASIHPD</sequence>
<dbReference type="PROSITE" id="PS51077">
    <property type="entry name" value="HTH_ICLR"/>
    <property type="match status" value="1"/>
</dbReference>
<keyword evidence="3" id="KW-0804">Transcription</keyword>
<dbReference type="Gene3D" id="3.30.450.40">
    <property type="match status" value="1"/>
</dbReference>
<dbReference type="SUPFAM" id="SSF46785">
    <property type="entry name" value="Winged helix' DNA-binding domain"/>
    <property type="match status" value="1"/>
</dbReference>
<evidence type="ECO:0000256" key="1">
    <source>
        <dbReference type="ARBA" id="ARBA00023015"/>
    </source>
</evidence>
<dbReference type="InterPro" id="IPR050707">
    <property type="entry name" value="HTH_MetabolicPath_Reg"/>
</dbReference>
<dbReference type="EMBL" id="QJUP01000008">
    <property type="protein sequence ID" value="TBU97830.1"/>
    <property type="molecule type" value="Genomic_DNA"/>
</dbReference>
<comment type="caution">
    <text evidence="7">The sequence shown here is derived from an EMBL/GenBank/DDBJ whole genome shotgun (WGS) entry which is preliminary data.</text>
</comment>
<dbReference type="SMART" id="SM00346">
    <property type="entry name" value="HTH_ICLR"/>
    <property type="match status" value="1"/>
</dbReference>
<accession>A0A4Q9RCQ2</accession>
<evidence type="ECO:0000256" key="2">
    <source>
        <dbReference type="ARBA" id="ARBA00023125"/>
    </source>
</evidence>
<dbReference type="InterPro" id="IPR014757">
    <property type="entry name" value="Tscrpt_reg_IclR_C"/>
</dbReference>
<evidence type="ECO:0000256" key="4">
    <source>
        <dbReference type="SAM" id="MobiDB-lite"/>
    </source>
</evidence>
<proteinExistence type="predicted"/>
<dbReference type="AlphaFoldDB" id="A0A4Q9RCQ2"/>
<feature type="domain" description="HTH iclR-type" evidence="5">
    <location>
        <begin position="41"/>
        <end position="104"/>
    </location>
</feature>
<dbReference type="Pfam" id="PF01614">
    <property type="entry name" value="IclR_C"/>
    <property type="match status" value="1"/>
</dbReference>
<dbReference type="PANTHER" id="PTHR30136">
    <property type="entry name" value="HELIX-TURN-HELIX TRANSCRIPTIONAL REGULATOR, ICLR FAMILY"/>
    <property type="match status" value="1"/>
</dbReference>
<evidence type="ECO:0000256" key="3">
    <source>
        <dbReference type="ARBA" id="ARBA00023163"/>
    </source>
</evidence>
<dbReference type="OrthoDB" id="9807558at2"/>
<dbReference type="InterPro" id="IPR005471">
    <property type="entry name" value="Tscrpt_reg_IclR_N"/>
</dbReference>
<reference evidence="7 8" key="1">
    <citation type="submission" date="2018-06" db="EMBL/GenBank/DDBJ databases">
        <title>Three novel Pseudomonas species isolated from symptomatic oak.</title>
        <authorList>
            <person name="Bueno-Gonzalez V."/>
            <person name="Brady C."/>
        </authorList>
    </citation>
    <scope>NUCLEOTIDE SEQUENCE [LARGE SCALE GENOMIC DNA]</scope>
    <source>
        <strain evidence="7 8">P17C</strain>
    </source>
</reference>
<keyword evidence="2" id="KW-0238">DNA-binding</keyword>
<keyword evidence="8" id="KW-1185">Reference proteome</keyword>
<dbReference type="InterPro" id="IPR036390">
    <property type="entry name" value="WH_DNA-bd_sf"/>
</dbReference>